<name>A0A7W5CD27_9BACL</name>
<reference evidence="1 2" key="1">
    <citation type="submission" date="2020-08" db="EMBL/GenBank/DDBJ databases">
        <title>Genomic Encyclopedia of Type Strains, Phase III (KMG-III): the genomes of soil and plant-associated and newly described type strains.</title>
        <authorList>
            <person name="Whitman W."/>
        </authorList>
    </citation>
    <scope>NUCLEOTIDE SEQUENCE [LARGE SCALE GENOMIC DNA]</scope>
    <source>
        <strain evidence="1 2">CECT 8234</strain>
    </source>
</reference>
<organism evidence="1 2">
    <name type="scientific">Paenibacillus endophyticus</name>
    <dbReference type="NCBI Taxonomy" id="1294268"/>
    <lineage>
        <taxon>Bacteria</taxon>
        <taxon>Bacillati</taxon>
        <taxon>Bacillota</taxon>
        <taxon>Bacilli</taxon>
        <taxon>Bacillales</taxon>
        <taxon>Paenibacillaceae</taxon>
        <taxon>Paenibacillus</taxon>
    </lineage>
</organism>
<comment type="caution">
    <text evidence="1">The sequence shown here is derived from an EMBL/GenBank/DDBJ whole genome shotgun (WGS) entry which is preliminary data.</text>
</comment>
<proteinExistence type="predicted"/>
<sequence>MNSRILAGHMIRWLIIAMASIVLCAVLFSQSSFRVEEAVRKALNMLELPYAPVSERVKTGQGYELLQIVDKENGMYHHLYVRKTLGLFWSYRGGGGGTPFKDDTVINFQGGYSTFGKYRHHYYMGQVVDPKVNKVRIVWWDGEEQDAAIRNGAYLAARSYRIPKKEAEAKGTNRLFAYDASGALLYELDEEKREIKQAVDKQQPSSLQR</sequence>
<protein>
    <submittedName>
        <fullName evidence="1">Uncharacterized protein</fullName>
    </submittedName>
</protein>
<dbReference type="Proteomes" id="UP000518605">
    <property type="component" value="Unassembled WGS sequence"/>
</dbReference>
<evidence type="ECO:0000313" key="2">
    <source>
        <dbReference type="Proteomes" id="UP000518605"/>
    </source>
</evidence>
<keyword evidence="2" id="KW-1185">Reference proteome</keyword>
<gene>
    <name evidence="1" type="ORF">FHS16_005596</name>
</gene>
<dbReference type="AlphaFoldDB" id="A0A7W5CD27"/>
<dbReference type="RefSeq" id="WP_183570219.1">
    <property type="nucleotide sequence ID" value="NZ_CBCSLB010000024.1"/>
</dbReference>
<accession>A0A7W5CD27</accession>
<dbReference type="EMBL" id="JACHXW010000025">
    <property type="protein sequence ID" value="MBB3155488.1"/>
    <property type="molecule type" value="Genomic_DNA"/>
</dbReference>
<evidence type="ECO:0000313" key="1">
    <source>
        <dbReference type="EMBL" id="MBB3155488.1"/>
    </source>
</evidence>